<dbReference type="GeneID" id="36512652"/>
<sequence>MSTVHATSDLIGVLLDRARDQEPQQVTVPLATTPAGQLDVGLDPEVAVFTHFYWPTESSVDAVFGIDLSTPLARTSGRFLSHPDGEAAPTVTDDLHSVLLVGVPPWEREDVRAYDQHGPADLSIHDVELPPEHVEE</sequence>
<accession>A0A2R4X221</accession>
<evidence type="ECO:0000313" key="2">
    <source>
        <dbReference type="Proteomes" id="UP000244727"/>
    </source>
</evidence>
<name>A0A2R4X221_9EURY</name>
<dbReference type="RefSeq" id="WP_108382622.1">
    <property type="nucleotide sequence ID" value="NZ_CP028858.1"/>
</dbReference>
<proteinExistence type="predicted"/>
<keyword evidence="2" id="KW-1185">Reference proteome</keyword>
<dbReference type="AlphaFoldDB" id="A0A2R4X221"/>
<dbReference type="Pfam" id="PF26422">
    <property type="entry name" value="Halo_JAB_MPN"/>
    <property type="match status" value="1"/>
</dbReference>
<dbReference type="KEGG" id="harc:HARCEL1_09055"/>
<reference evidence="1 2" key="1">
    <citation type="submission" date="2018-04" db="EMBL/GenBank/DDBJ databases">
        <title>Halococcoides cellulosivorans gen. nov., sp. nov., an extremely halophilic cellulose-utilizing haloarchaeon from hypersaline lakes.</title>
        <authorList>
            <person name="Sorokin D.Y."/>
            <person name="Toshchakov S.V."/>
            <person name="Samarov N.I."/>
            <person name="Korzhenkov A."/>
            <person name="Kublanov I.V."/>
        </authorList>
    </citation>
    <scope>NUCLEOTIDE SEQUENCE [LARGE SCALE GENOMIC DNA]</scope>
    <source>
        <strain evidence="1 2">HArcel1</strain>
    </source>
</reference>
<protein>
    <submittedName>
        <fullName evidence="1">Uncharacterized protein</fullName>
    </submittedName>
</protein>
<dbReference type="InterPro" id="IPR058877">
    <property type="entry name" value="JAB/MPN_dom-containing"/>
</dbReference>
<evidence type="ECO:0000313" key="1">
    <source>
        <dbReference type="EMBL" id="AWB27849.1"/>
    </source>
</evidence>
<dbReference type="Proteomes" id="UP000244727">
    <property type="component" value="Chromosome"/>
</dbReference>
<gene>
    <name evidence="1" type="ORF">HARCEL1_09055</name>
</gene>
<organism evidence="1 2">
    <name type="scientific">Halococcoides cellulosivorans</name>
    <dbReference type="NCBI Taxonomy" id="1679096"/>
    <lineage>
        <taxon>Archaea</taxon>
        <taxon>Methanobacteriati</taxon>
        <taxon>Methanobacteriota</taxon>
        <taxon>Stenosarchaea group</taxon>
        <taxon>Halobacteria</taxon>
        <taxon>Halobacteriales</taxon>
        <taxon>Haloarculaceae</taxon>
        <taxon>Halococcoides</taxon>
    </lineage>
</organism>
<dbReference type="EMBL" id="CP028858">
    <property type="protein sequence ID" value="AWB27849.1"/>
    <property type="molecule type" value="Genomic_DNA"/>
</dbReference>